<dbReference type="EMBL" id="FTNT01000001">
    <property type="protein sequence ID" value="SIR64335.1"/>
    <property type="molecule type" value="Genomic_DNA"/>
</dbReference>
<evidence type="ECO:0000313" key="3">
    <source>
        <dbReference type="EMBL" id="SIR64335.1"/>
    </source>
</evidence>
<dbReference type="AlphaFoldDB" id="A0A1N7CLD3"/>
<evidence type="ECO:0000259" key="2">
    <source>
        <dbReference type="Pfam" id="PF00535"/>
    </source>
</evidence>
<dbReference type="InterPro" id="IPR001173">
    <property type="entry name" value="Glyco_trans_2-like"/>
</dbReference>
<dbReference type="RefSeq" id="WP_076475722.1">
    <property type="nucleotide sequence ID" value="NZ_FTNT01000001.1"/>
</dbReference>
<reference evidence="3 4" key="1">
    <citation type="submission" date="2017-01" db="EMBL/GenBank/DDBJ databases">
        <authorList>
            <person name="Mah S.A."/>
            <person name="Swanson W.J."/>
            <person name="Moy G.W."/>
            <person name="Vacquier V.D."/>
        </authorList>
    </citation>
    <scope>NUCLEOTIDE SEQUENCE [LARGE SCALE GENOMIC DNA]</scope>
    <source>
        <strain evidence="3 4">CPCC 203464</strain>
    </source>
</reference>
<dbReference type="Gene3D" id="3.90.550.10">
    <property type="entry name" value="Spore Coat Polysaccharide Biosynthesis Protein SpsA, Chain A"/>
    <property type="match status" value="1"/>
</dbReference>
<dbReference type="InterPro" id="IPR029044">
    <property type="entry name" value="Nucleotide-diphossugar_trans"/>
</dbReference>
<feature type="domain" description="Glycosyltransferase 2-like" evidence="2">
    <location>
        <begin position="6"/>
        <end position="156"/>
    </location>
</feature>
<protein>
    <submittedName>
        <fullName evidence="3">Glycosyltransferase involved in cell wall bisynthesis</fullName>
    </submittedName>
</protein>
<proteinExistence type="inferred from homology"/>
<gene>
    <name evidence="3" type="ORF">SAMN05445060_0209</name>
</gene>
<dbReference type="Pfam" id="PF00535">
    <property type="entry name" value="Glycos_transf_2"/>
    <property type="match status" value="1"/>
</dbReference>
<comment type="similarity">
    <text evidence="1">Belongs to the glycosyltransferase 2 family.</text>
</comment>
<dbReference type="SUPFAM" id="SSF53448">
    <property type="entry name" value="Nucleotide-diphospho-sugar transferases"/>
    <property type="match status" value="1"/>
</dbReference>
<accession>A0A1N7CLD3</accession>
<name>A0A1N7CLD3_9NOCA</name>
<dbReference type="InterPro" id="IPR050256">
    <property type="entry name" value="Glycosyltransferase_2"/>
</dbReference>
<dbReference type="CDD" id="cd04179">
    <property type="entry name" value="DPM_DPG-synthase_like"/>
    <property type="match status" value="1"/>
</dbReference>
<evidence type="ECO:0000313" key="4">
    <source>
        <dbReference type="Proteomes" id="UP000186218"/>
    </source>
</evidence>
<dbReference type="STRING" id="1344003.SAMN05445060_0209"/>
<keyword evidence="4" id="KW-1185">Reference proteome</keyword>
<dbReference type="Proteomes" id="UP000186218">
    <property type="component" value="Unassembled WGS sequence"/>
</dbReference>
<organism evidence="3 4">
    <name type="scientific">Williamsia sterculiae</name>
    <dbReference type="NCBI Taxonomy" id="1344003"/>
    <lineage>
        <taxon>Bacteria</taxon>
        <taxon>Bacillati</taxon>
        <taxon>Actinomycetota</taxon>
        <taxon>Actinomycetes</taxon>
        <taxon>Mycobacteriales</taxon>
        <taxon>Nocardiaceae</taxon>
        <taxon>Williamsia</taxon>
    </lineage>
</organism>
<dbReference type="OrthoDB" id="9797819at2"/>
<dbReference type="PANTHER" id="PTHR48090">
    <property type="entry name" value="UNDECAPRENYL-PHOSPHATE 4-DEOXY-4-FORMAMIDO-L-ARABINOSE TRANSFERASE-RELATED"/>
    <property type="match status" value="1"/>
</dbReference>
<keyword evidence="3" id="KW-0808">Transferase</keyword>
<dbReference type="GO" id="GO:0016740">
    <property type="term" value="F:transferase activity"/>
    <property type="evidence" value="ECO:0007669"/>
    <property type="project" value="UniProtKB-KW"/>
</dbReference>
<evidence type="ECO:0000256" key="1">
    <source>
        <dbReference type="ARBA" id="ARBA00006739"/>
    </source>
</evidence>
<dbReference type="PANTHER" id="PTHR48090:SF7">
    <property type="entry name" value="RFBJ PROTEIN"/>
    <property type="match status" value="1"/>
</dbReference>
<sequence>MTDEVSVVIPCRDEAGALPGVIGAVPGGYAVVVVDNGSTDGTADVARSLGARVVVESVPGYGSAVHAGVLAAETPIVCTIDGDGSMDPADLVPMVAAVRDGADLAVGRRRALTSRVWPWHARLGSVIVATGLRIKYRDTIHDIGPMRVARTAALLELGVTDRRSGYPVELLVRAMNAGWRIREFDVAYRPRAAGRSKVSGSLRGSFIAATDFLTALRHVT</sequence>